<evidence type="ECO:0000256" key="3">
    <source>
        <dbReference type="ARBA" id="ARBA00022692"/>
    </source>
</evidence>
<dbReference type="InterPro" id="IPR002549">
    <property type="entry name" value="AI-2E-like"/>
</dbReference>
<keyword evidence="5 6" id="KW-0472">Membrane</keyword>
<dbReference type="RefSeq" id="WP_208927351.1">
    <property type="nucleotide sequence ID" value="NZ_CP013655.1"/>
</dbReference>
<comment type="similarity">
    <text evidence="2">Belongs to the autoinducer-2 exporter (AI-2E) (TC 2.A.86) family.</text>
</comment>
<dbReference type="GO" id="GO:0055085">
    <property type="term" value="P:transmembrane transport"/>
    <property type="evidence" value="ECO:0007669"/>
    <property type="project" value="TreeGrafter"/>
</dbReference>
<keyword evidence="3 6" id="KW-0812">Transmembrane</keyword>
<feature type="transmembrane region" description="Helical" evidence="6">
    <location>
        <begin position="265"/>
        <end position="284"/>
    </location>
</feature>
<feature type="transmembrane region" description="Helical" evidence="6">
    <location>
        <begin position="143"/>
        <end position="162"/>
    </location>
</feature>
<dbReference type="PANTHER" id="PTHR21716">
    <property type="entry name" value="TRANSMEMBRANE PROTEIN"/>
    <property type="match status" value="1"/>
</dbReference>
<feature type="transmembrane region" description="Helical" evidence="6">
    <location>
        <begin position="16"/>
        <end position="47"/>
    </location>
</feature>
<sequence>MSVYEKFIQNERLRRFFVLAIVIFILFLARSMITMILLTFIFTFLALHFVKFVQRYLKIPSLILVLATYSLIVFLVYLAITKYVPVLIHQSVQMYNSVIHFYQTPTDDHNQLLVVIDNYLEKSNLMSQIQNGASILLRYVQDIGSIGLSFILSFILSFFFMIEKKQMADFSKLFLKSDFDWFFQDIYFFADKFVNTFGVVMEAQFFIAVVNTGITTICLALIGFHQLPSLAIMIFILSLIPVAGVIISCIPLSFIAYSEGGINDVIYILVVIIVVHLFESYVLNPKFMSSKTDLPIFYTFVILLISERLFGVWGLIVGIPIFTFFLDILKVKPIHSVSVTEKSSVPPPE</sequence>
<evidence type="ECO:0000313" key="8">
    <source>
        <dbReference type="Proteomes" id="UP000067523"/>
    </source>
</evidence>
<keyword evidence="8" id="KW-1185">Reference proteome</keyword>
<feature type="transmembrane region" description="Helical" evidence="6">
    <location>
        <begin position="296"/>
        <end position="326"/>
    </location>
</feature>
<evidence type="ECO:0000256" key="6">
    <source>
        <dbReference type="SAM" id="Phobius"/>
    </source>
</evidence>
<keyword evidence="4 6" id="KW-1133">Transmembrane helix</keyword>
<dbReference type="EMBL" id="CP013655">
    <property type="protein sequence ID" value="ALS37726.1"/>
    <property type="molecule type" value="Genomic_DNA"/>
</dbReference>
<accession>A0A0U2IUJ1</accession>
<feature type="transmembrane region" description="Helical" evidence="6">
    <location>
        <begin position="230"/>
        <end position="253"/>
    </location>
</feature>
<dbReference type="GO" id="GO:0016020">
    <property type="term" value="C:membrane"/>
    <property type="evidence" value="ECO:0007669"/>
    <property type="project" value="UniProtKB-SubCell"/>
</dbReference>
<comment type="subcellular location">
    <subcellularLocation>
        <location evidence="1">Membrane</location>
        <topology evidence="1">Multi-pass membrane protein</topology>
    </subcellularLocation>
</comment>
<gene>
    <name evidence="7" type="ORF">ATZ35_11360</name>
</gene>
<organism evidence="7 8">
    <name type="scientific">Enterococcus rotai</name>
    <dbReference type="NCBI Taxonomy" id="118060"/>
    <lineage>
        <taxon>Bacteria</taxon>
        <taxon>Bacillati</taxon>
        <taxon>Bacillota</taxon>
        <taxon>Bacilli</taxon>
        <taxon>Lactobacillales</taxon>
        <taxon>Enterococcaceae</taxon>
        <taxon>Enterococcus</taxon>
    </lineage>
</organism>
<dbReference type="STRING" id="118060.ATZ35_11360"/>
<evidence type="ECO:0000256" key="1">
    <source>
        <dbReference type="ARBA" id="ARBA00004141"/>
    </source>
</evidence>
<name>A0A0U2IUJ1_9ENTE</name>
<evidence type="ECO:0000256" key="5">
    <source>
        <dbReference type="ARBA" id="ARBA00023136"/>
    </source>
</evidence>
<dbReference type="Pfam" id="PF01594">
    <property type="entry name" value="AI-2E_transport"/>
    <property type="match status" value="1"/>
</dbReference>
<dbReference type="AlphaFoldDB" id="A0A0U2IUJ1"/>
<dbReference type="KEGG" id="erx:ATZ35_11360"/>
<evidence type="ECO:0000256" key="4">
    <source>
        <dbReference type="ARBA" id="ARBA00022989"/>
    </source>
</evidence>
<reference evidence="8" key="1">
    <citation type="submission" date="2015-12" db="EMBL/GenBank/DDBJ databases">
        <authorList>
            <person name="Lauer A."/>
            <person name="Humrighouse B."/>
            <person name="Loparev V."/>
            <person name="Shewmaker P.L."/>
            <person name="Whitney A.M."/>
            <person name="McLaughlin R.W."/>
        </authorList>
    </citation>
    <scope>NUCLEOTIDE SEQUENCE [LARGE SCALE GENOMIC DNA]</scope>
    <source>
        <strain evidence="8">LMG 26678</strain>
    </source>
</reference>
<evidence type="ECO:0000256" key="2">
    <source>
        <dbReference type="ARBA" id="ARBA00009773"/>
    </source>
</evidence>
<evidence type="ECO:0008006" key="9">
    <source>
        <dbReference type="Google" id="ProtNLM"/>
    </source>
</evidence>
<dbReference type="Proteomes" id="UP000067523">
    <property type="component" value="Chromosome"/>
</dbReference>
<evidence type="ECO:0000313" key="7">
    <source>
        <dbReference type="EMBL" id="ALS37726.1"/>
    </source>
</evidence>
<protein>
    <recommendedName>
        <fullName evidence="9">Permease</fullName>
    </recommendedName>
</protein>
<feature type="transmembrane region" description="Helical" evidence="6">
    <location>
        <begin position="59"/>
        <end position="80"/>
    </location>
</feature>
<dbReference type="PANTHER" id="PTHR21716:SF62">
    <property type="entry name" value="TRANSPORT PROTEIN YDBI-RELATED"/>
    <property type="match status" value="1"/>
</dbReference>
<proteinExistence type="inferred from homology"/>
<feature type="transmembrane region" description="Helical" evidence="6">
    <location>
        <begin position="205"/>
        <end position="224"/>
    </location>
</feature>